<reference evidence="1" key="1">
    <citation type="submission" date="2022-10" db="EMBL/GenBank/DDBJ databases">
        <title>Genome Sequence of Xylaria curta.</title>
        <authorList>
            <person name="Buettner E."/>
        </authorList>
    </citation>
    <scope>NUCLEOTIDE SEQUENCE</scope>
    <source>
        <strain evidence="1">Babe10</strain>
    </source>
</reference>
<evidence type="ECO:0000313" key="2">
    <source>
        <dbReference type="Proteomes" id="UP001143856"/>
    </source>
</evidence>
<dbReference type="EMBL" id="JAPDGR010000041">
    <property type="protein sequence ID" value="KAJ2997955.1"/>
    <property type="molecule type" value="Genomic_DNA"/>
</dbReference>
<accession>A0ACC1PQ82</accession>
<gene>
    <name evidence="1" type="ORF">NUW58_g482</name>
</gene>
<organism evidence="1 2">
    <name type="scientific">Xylaria curta</name>
    <dbReference type="NCBI Taxonomy" id="42375"/>
    <lineage>
        <taxon>Eukaryota</taxon>
        <taxon>Fungi</taxon>
        <taxon>Dikarya</taxon>
        <taxon>Ascomycota</taxon>
        <taxon>Pezizomycotina</taxon>
        <taxon>Sordariomycetes</taxon>
        <taxon>Xylariomycetidae</taxon>
        <taxon>Xylariales</taxon>
        <taxon>Xylariaceae</taxon>
        <taxon>Xylaria</taxon>
    </lineage>
</organism>
<evidence type="ECO:0000313" key="1">
    <source>
        <dbReference type="EMBL" id="KAJ2997955.1"/>
    </source>
</evidence>
<sequence length="77" mass="8915">MYLVGSILLHEYMHWDWFLGSLHNGEIIDQENGYGWENARDLDKTLAKYNADSYGWYATELFWAISCGAPNGYEGMD</sequence>
<name>A0ACC1PQ82_9PEZI</name>
<comment type="caution">
    <text evidence="1">The sequence shown here is derived from an EMBL/GenBank/DDBJ whole genome shotgun (WGS) entry which is preliminary data.</text>
</comment>
<protein>
    <submittedName>
        <fullName evidence="1">Uncharacterized protein</fullName>
    </submittedName>
</protein>
<keyword evidence="2" id="KW-1185">Reference proteome</keyword>
<dbReference type="Proteomes" id="UP001143856">
    <property type="component" value="Unassembled WGS sequence"/>
</dbReference>
<proteinExistence type="predicted"/>